<dbReference type="PANTHER" id="PTHR48081">
    <property type="entry name" value="AB HYDROLASE SUPERFAMILY PROTEIN C4A8.06C"/>
    <property type="match status" value="1"/>
</dbReference>
<feature type="domain" description="Alpha/beta hydrolase fold-3" evidence="4">
    <location>
        <begin position="75"/>
        <end position="273"/>
    </location>
</feature>
<dbReference type="InterPro" id="IPR029058">
    <property type="entry name" value="AB_hydrolase_fold"/>
</dbReference>
<dbReference type="InterPro" id="IPR013094">
    <property type="entry name" value="AB_hydrolase_3"/>
</dbReference>
<evidence type="ECO:0000259" key="4">
    <source>
        <dbReference type="Pfam" id="PF07859"/>
    </source>
</evidence>
<dbReference type="Gene3D" id="3.40.50.1820">
    <property type="entry name" value="alpha/beta hydrolase"/>
    <property type="match status" value="1"/>
</dbReference>
<evidence type="ECO:0000256" key="3">
    <source>
        <dbReference type="PROSITE-ProRule" id="PRU10038"/>
    </source>
</evidence>
<reference evidence="5" key="1">
    <citation type="journal article" date="2010" name="PLoS Genet.">
        <title>The genome of a pathogenic rhodococcus: cooptive virulence underpinned by key gene acquisitions.</title>
        <authorList>
            <person name="Letek M."/>
            <person name="Gonzalez P."/>
            <person name="Macarthur I."/>
            <person name="Rodriguez H."/>
            <person name="Freeman T.C."/>
            <person name="Valero-Rello A."/>
            <person name="Blanco M."/>
            <person name="Buckley T."/>
            <person name="Cherevach I."/>
            <person name="Fahey R."/>
            <person name="Hapeshi A."/>
            <person name="Holdstock J."/>
            <person name="Leadon D."/>
            <person name="Navas J."/>
            <person name="Ocampo A."/>
            <person name="Quail M.A."/>
            <person name="Sanders M."/>
            <person name="Scortti M.M."/>
            <person name="Prescott J.F."/>
            <person name="Fogarty U."/>
            <person name="Meijer W.G."/>
            <person name="Parkhill J."/>
            <person name="Bentley S.D."/>
            <person name="Vazquez-Boland J.A."/>
        </authorList>
    </citation>
    <scope>NUCLEOTIDE SEQUENCE [LARGE SCALE GENOMIC DNA]</scope>
    <source>
        <strain evidence="5 6">103S</strain>
    </source>
</reference>
<dbReference type="EMBL" id="FN563149">
    <property type="protein sequence ID" value="CBH47546.1"/>
    <property type="molecule type" value="Genomic_DNA"/>
</dbReference>
<evidence type="ECO:0000256" key="2">
    <source>
        <dbReference type="ARBA" id="ARBA00022801"/>
    </source>
</evidence>
<sequence>MRAVRLPLPVVEASIKPFYRLALDARLPVRVQRALLDLAAPIQTLPDGTVVERTTLAGRPAERITVGATERRHAVLYLHGGAYTIGSLGTHRSLAAYLARESASAVYTLDYRLAPEHPFPAALDDAVAAFTELVTDHGFTADRVAVAGDSAGGGLALATARRLIDTRGLSPAALALISPWVDPGSREAPFDRDTVVNTAWAHSSAGAYLGGGDPADPGYAPLHGDPAGLPPTAVHVGTAEVLYPQIVELAARLRAAGNRLHYVEYPRLWHVAHLQASLLGEAADAVADLGGFLRGAFDSGVLFEPDAGGVG</sequence>
<dbReference type="KEGG" id="req:REQ_14670"/>
<feature type="active site" evidence="3">
    <location>
        <position position="150"/>
    </location>
</feature>
<dbReference type="GO" id="GO:0004806">
    <property type="term" value="F:triacylglycerol lipase activity"/>
    <property type="evidence" value="ECO:0007669"/>
    <property type="project" value="TreeGrafter"/>
</dbReference>
<protein>
    <submittedName>
        <fullName evidence="5">Esterase</fullName>
    </submittedName>
</protein>
<evidence type="ECO:0000256" key="1">
    <source>
        <dbReference type="ARBA" id="ARBA00010515"/>
    </source>
</evidence>
<dbReference type="SUPFAM" id="SSF53474">
    <property type="entry name" value="alpha/beta-Hydrolases"/>
    <property type="match status" value="1"/>
</dbReference>
<dbReference type="GeneID" id="57577157"/>
<dbReference type="AlphaFoldDB" id="A0A3S5Y4T5"/>
<dbReference type="PANTHER" id="PTHR48081:SF30">
    <property type="entry name" value="ACETYL-HYDROLASE LIPR-RELATED"/>
    <property type="match status" value="1"/>
</dbReference>
<dbReference type="InterPro" id="IPR050300">
    <property type="entry name" value="GDXG_lipolytic_enzyme"/>
</dbReference>
<dbReference type="Pfam" id="PF07859">
    <property type="entry name" value="Abhydrolase_3"/>
    <property type="match status" value="1"/>
</dbReference>
<dbReference type="InterPro" id="IPR002168">
    <property type="entry name" value="Lipase_GDXG_HIS_AS"/>
</dbReference>
<dbReference type="RefSeq" id="WP_013415408.1">
    <property type="nucleotide sequence ID" value="NC_014659.1"/>
</dbReference>
<organism evidence="5">
    <name type="scientific">Rhodococcus hoagii (strain 103S)</name>
    <name type="common">Rhodococcus equi</name>
    <dbReference type="NCBI Taxonomy" id="685727"/>
    <lineage>
        <taxon>Bacteria</taxon>
        <taxon>Bacillati</taxon>
        <taxon>Actinomycetota</taxon>
        <taxon>Actinomycetes</taxon>
        <taxon>Mycobacteriales</taxon>
        <taxon>Nocardiaceae</taxon>
        <taxon>Prescottella</taxon>
    </lineage>
</organism>
<proteinExistence type="inferred from homology"/>
<keyword evidence="2" id="KW-0378">Hydrolase</keyword>
<evidence type="ECO:0000313" key="5">
    <source>
        <dbReference type="EMBL" id="CBH47546.1"/>
    </source>
</evidence>
<accession>A0A3S5Y4T5</accession>
<evidence type="ECO:0000313" key="6">
    <source>
        <dbReference type="Proteomes" id="UP000006892"/>
    </source>
</evidence>
<comment type="similarity">
    <text evidence="1">Belongs to the 'GDXG' lipolytic enzyme family.</text>
</comment>
<name>A0A3S5Y4T5_RHOH1</name>
<dbReference type="PROSITE" id="PS01173">
    <property type="entry name" value="LIPASE_GDXG_HIS"/>
    <property type="match status" value="1"/>
</dbReference>
<dbReference type="Proteomes" id="UP001154400">
    <property type="component" value="Chromosome"/>
</dbReference>
<gene>
    <name evidence="5" type="ordered locus">REQ_14670</name>
</gene>
<dbReference type="InterPro" id="IPR033140">
    <property type="entry name" value="Lipase_GDXG_put_SER_AS"/>
</dbReference>
<dbReference type="PROSITE" id="PS01174">
    <property type="entry name" value="LIPASE_GDXG_SER"/>
    <property type="match status" value="1"/>
</dbReference>